<dbReference type="Gene3D" id="2.150.10.10">
    <property type="entry name" value="Serralysin-like metalloprotease, C-terminal"/>
    <property type="match status" value="2"/>
</dbReference>
<dbReference type="GO" id="GO:0005509">
    <property type="term" value="F:calcium ion binding"/>
    <property type="evidence" value="ECO:0007669"/>
    <property type="project" value="InterPro"/>
</dbReference>
<dbReference type="PROSITE" id="PS00330">
    <property type="entry name" value="HEMOLYSIN_CALCIUM"/>
    <property type="match status" value="1"/>
</dbReference>
<reference evidence="1 3" key="2">
    <citation type="journal article" date="2013" name="Nature">
        <title>Insights into bilaterian evolution from three spiralian genomes.</title>
        <authorList>
            <person name="Simakov O."/>
            <person name="Marletaz F."/>
            <person name="Cho S.J."/>
            <person name="Edsinger-Gonzales E."/>
            <person name="Havlak P."/>
            <person name="Hellsten U."/>
            <person name="Kuo D.H."/>
            <person name="Larsson T."/>
            <person name="Lv J."/>
            <person name="Arendt D."/>
            <person name="Savage R."/>
            <person name="Osoegawa K."/>
            <person name="de Jong P."/>
            <person name="Grimwood J."/>
            <person name="Chapman J.A."/>
            <person name="Shapiro H."/>
            <person name="Aerts A."/>
            <person name="Otillar R.P."/>
            <person name="Terry A.Y."/>
            <person name="Boore J.L."/>
            <person name="Grigoriev I.V."/>
            <person name="Lindberg D.R."/>
            <person name="Seaver E.C."/>
            <person name="Weisblat D.A."/>
            <person name="Putnam N.H."/>
            <person name="Rokhsar D.S."/>
        </authorList>
    </citation>
    <scope>NUCLEOTIDE SEQUENCE</scope>
    <source>
        <strain evidence="1 3">I ESC-2004</strain>
    </source>
</reference>
<name>R7TR92_CAPTE</name>
<reference evidence="2" key="3">
    <citation type="submission" date="2015-06" db="UniProtKB">
        <authorList>
            <consortium name="EnsemblMetazoa"/>
        </authorList>
    </citation>
    <scope>IDENTIFICATION</scope>
</reference>
<dbReference type="EMBL" id="AMQN01028227">
    <property type="status" value="NOT_ANNOTATED_CDS"/>
    <property type="molecule type" value="Genomic_DNA"/>
</dbReference>
<dbReference type="HOGENOM" id="CLU_299279_0_0_1"/>
<proteinExistence type="predicted"/>
<organism evidence="1">
    <name type="scientific">Capitella teleta</name>
    <name type="common">Polychaete worm</name>
    <dbReference type="NCBI Taxonomy" id="283909"/>
    <lineage>
        <taxon>Eukaryota</taxon>
        <taxon>Metazoa</taxon>
        <taxon>Spiralia</taxon>
        <taxon>Lophotrochozoa</taxon>
        <taxon>Annelida</taxon>
        <taxon>Polychaeta</taxon>
        <taxon>Sedentaria</taxon>
        <taxon>Scolecida</taxon>
        <taxon>Capitellidae</taxon>
        <taxon>Capitella</taxon>
    </lineage>
</organism>
<dbReference type="InterPro" id="IPR011049">
    <property type="entry name" value="Serralysin-like_metalloprot_C"/>
</dbReference>
<sequence>MFRQNRLQERRKRLEDFFTLEQLEPRLLLSADPIAALQDNALQLEQDASITLEVITENEQQYLRLVDENDTVLGKKSISDIAAGSTITVTGSDGADTFTVDQSFLDLGEQSFVVQFDGKGGNDKVAAADNVTSSAWQINGENEVSMGANGIVEFLNVEALQAMQTDDSQHVLAAINNNYHWQVDAEGQGIVSTLDDLPGSILQAVSTVSISFDGFDILGGSGSDYLDYSQYTTGVVVDLDAGTATGFDSVSGFNTLVGSAHSDTLTGDSNDNLFVGGIGDVIFGNSGFDTVLNQQHDSDLNLNVTTQQIPDENDPASTVTVTTFEYQSGTWTEDNNGSWTFTSSGQMELQDVDLIGAIGDAPVQVYLEGGAGDDTLIGGSEDDILIGGLGVDQLTGGAGYDQALIEDGAIIYADKLSVTADTDVFAVGLGYAGGSGTASLGIAGLYMQNTLSSTALAQIESGVTADIGSRLGDIDNIERLTVTADNRVDLIVAAGAMGYGGSFGVGASSAVSDITKVTKALVGTEDASAVEGVVLVNGDALVKANSDGLVIGTAVSASWATGKVAPSGGEEPATTNSTYGVSVSGAFIFNTVNNTTASSIANLTSFNADALTLKATEQSGVFAFPMTYSSATAQKFALAAAGIGLRNDATFTISSGIDRVTTMEVDTLDVLASNDSIVITTSASAALSGLAETSVGASSSIALAGNVSINNVTADVDAYLKDINSLTVKGKDSDGFGAKIEARDESEIYAIALGVAYAGNGAVGVTVAENNINSDIDALISNTDLTSQTGKVRHQAVSEADIVAVTLGAAVTKETTPDFDTKVGVSVGAAVSSNLVRMNTRARVTDGSTITIPGKHLDDSRLDINAHNNTDIIGVVVAASVGLQSGSTTTVSLSGAGASVSNEVYGDTEALIDGSTIQQGASTTAASDAATGVYLEADANGFISATVVAASLAYAGSTTGTGVAGAIGVSLAENTIGKDPKNSNKSNAIRAVINDSDIDVSGE</sequence>
<dbReference type="InterPro" id="IPR018511">
    <property type="entry name" value="Hemolysin-typ_Ca-bd_CS"/>
</dbReference>
<evidence type="ECO:0000313" key="1">
    <source>
        <dbReference type="EMBL" id="ELT96097.1"/>
    </source>
</evidence>
<dbReference type="InterPro" id="IPR053786">
    <property type="entry name" value="LEPRxLL_CS"/>
</dbReference>
<protein>
    <submittedName>
        <fullName evidence="1 2">Uncharacterized protein</fullName>
    </submittedName>
</protein>
<dbReference type="Proteomes" id="UP000014760">
    <property type="component" value="Unassembled WGS sequence"/>
</dbReference>
<dbReference type="InterPro" id="IPR047881">
    <property type="entry name" value="LktA_repeat"/>
</dbReference>
<feature type="non-terminal residue" evidence="1">
    <location>
        <position position="1003"/>
    </location>
</feature>
<gene>
    <name evidence="1" type="ORF">CAPTEDRAFT_208413</name>
</gene>
<accession>R7TR92</accession>
<dbReference type="STRING" id="283909.R7TR92"/>
<dbReference type="Pfam" id="PF00353">
    <property type="entry name" value="HemolysinCabind"/>
    <property type="match status" value="2"/>
</dbReference>
<dbReference type="NCBIfam" id="NF012209">
    <property type="entry name" value="LEPR-8K"/>
    <property type="match status" value="1"/>
</dbReference>
<dbReference type="EMBL" id="KB308915">
    <property type="protein sequence ID" value="ELT96097.1"/>
    <property type="molecule type" value="Genomic_DNA"/>
</dbReference>
<dbReference type="AlphaFoldDB" id="R7TR92"/>
<keyword evidence="3" id="KW-1185">Reference proteome</keyword>
<dbReference type="EnsemblMetazoa" id="CapteT208413">
    <property type="protein sequence ID" value="CapteP208413"/>
    <property type="gene ID" value="CapteG208413"/>
</dbReference>
<dbReference type="InterPro" id="IPR001343">
    <property type="entry name" value="Hemolysn_Ca-bd"/>
</dbReference>
<evidence type="ECO:0000313" key="2">
    <source>
        <dbReference type="EnsemblMetazoa" id="CapteP208413"/>
    </source>
</evidence>
<dbReference type="EMBL" id="AMQN01028228">
    <property type="status" value="NOT_ANNOTATED_CDS"/>
    <property type="molecule type" value="Genomic_DNA"/>
</dbReference>
<dbReference type="PRINTS" id="PR00313">
    <property type="entry name" value="CABNDNGRPT"/>
</dbReference>
<evidence type="ECO:0000313" key="3">
    <source>
        <dbReference type="Proteomes" id="UP000014760"/>
    </source>
</evidence>
<reference evidence="3" key="1">
    <citation type="submission" date="2012-12" db="EMBL/GenBank/DDBJ databases">
        <authorList>
            <person name="Hellsten U."/>
            <person name="Grimwood J."/>
            <person name="Chapman J.A."/>
            <person name="Shapiro H."/>
            <person name="Aerts A."/>
            <person name="Otillar R.P."/>
            <person name="Terry A.Y."/>
            <person name="Boore J.L."/>
            <person name="Simakov O."/>
            <person name="Marletaz F."/>
            <person name="Cho S.-J."/>
            <person name="Edsinger-Gonzales E."/>
            <person name="Havlak P."/>
            <person name="Kuo D.-H."/>
            <person name="Larsson T."/>
            <person name="Lv J."/>
            <person name="Arendt D."/>
            <person name="Savage R."/>
            <person name="Osoegawa K."/>
            <person name="de Jong P."/>
            <person name="Lindberg D.R."/>
            <person name="Seaver E.C."/>
            <person name="Weisblat D.A."/>
            <person name="Putnam N.H."/>
            <person name="Grigoriev I.V."/>
            <person name="Rokhsar D.S."/>
        </authorList>
    </citation>
    <scope>NUCLEOTIDE SEQUENCE</scope>
    <source>
        <strain evidence="3">I ESC-2004</strain>
    </source>
</reference>
<dbReference type="SUPFAM" id="SSF51120">
    <property type="entry name" value="beta-Roll"/>
    <property type="match status" value="2"/>
</dbReference>
<dbReference type="NCBIfam" id="NF012206">
    <property type="entry name" value="LktA_tand_53"/>
    <property type="match status" value="3"/>
</dbReference>